<dbReference type="AlphaFoldDB" id="A0AAF0WHZ0"/>
<evidence type="ECO:0000259" key="1">
    <source>
        <dbReference type="Pfam" id="PF12552"/>
    </source>
</evidence>
<protein>
    <recommendedName>
        <fullName evidence="1">DUF3741 domain-containing protein</fullName>
    </recommendedName>
</protein>
<feature type="domain" description="DUF3741" evidence="1">
    <location>
        <begin position="5"/>
        <end position="25"/>
    </location>
</feature>
<dbReference type="PANTHER" id="PTHR47212">
    <property type="entry name" value="ADHESIN-LIKE PROTEIN, PUTATIVE (DUF3741)-RELATED"/>
    <property type="match status" value="1"/>
</dbReference>
<organism evidence="2 3">
    <name type="scientific">Daucus carota subsp. sativus</name>
    <name type="common">Carrot</name>
    <dbReference type="NCBI Taxonomy" id="79200"/>
    <lineage>
        <taxon>Eukaryota</taxon>
        <taxon>Viridiplantae</taxon>
        <taxon>Streptophyta</taxon>
        <taxon>Embryophyta</taxon>
        <taxon>Tracheophyta</taxon>
        <taxon>Spermatophyta</taxon>
        <taxon>Magnoliopsida</taxon>
        <taxon>eudicotyledons</taxon>
        <taxon>Gunneridae</taxon>
        <taxon>Pentapetalae</taxon>
        <taxon>asterids</taxon>
        <taxon>campanulids</taxon>
        <taxon>Apiales</taxon>
        <taxon>Apiaceae</taxon>
        <taxon>Apioideae</taxon>
        <taxon>Scandiceae</taxon>
        <taxon>Daucinae</taxon>
        <taxon>Daucus</taxon>
        <taxon>Daucus sect. Daucus</taxon>
    </lineage>
</organism>
<proteinExistence type="predicted"/>
<gene>
    <name evidence="2" type="ORF">DCAR_0209488</name>
</gene>
<accession>A0AAF0WHZ0</accession>
<dbReference type="EMBL" id="CP093344">
    <property type="protein sequence ID" value="WOG90245.1"/>
    <property type="molecule type" value="Genomic_DNA"/>
</dbReference>
<sequence length="303" mass="34394">MHKFALEILDSNNELFLKVLKDPNSLLVKRIRNARNLQQAKKETVKLLYENKLVECGNNAISIKSQKPTHHTNKSLLERIKLQYGCPSTDAEVPSTSNSIVLLKPRQTKHERDIFRKHRNLESSNRATGGKKLHLPTVSSFNQRDIEAKKHLSEMLRNAENVEHYTDKQGPRTLKSILSSPLSSPVHEYSTASNQEKGMDASVCPQRIQFSSCSNYEFARDDNSSPLQNSEVAASSTLMKLTGDSPIVRFTKEITEPVYSSDGLSYEGKLAGIHLLKFLLKLLGYRLRLKLCLTVQLMRMTWK</sequence>
<reference evidence="2" key="1">
    <citation type="journal article" date="2016" name="Nat. Genet.">
        <title>A high-quality carrot genome assembly provides new insights into carotenoid accumulation and asterid genome evolution.</title>
        <authorList>
            <person name="Iorizzo M."/>
            <person name="Ellison S."/>
            <person name="Senalik D."/>
            <person name="Zeng P."/>
            <person name="Satapoomin P."/>
            <person name="Huang J."/>
            <person name="Bowman M."/>
            <person name="Iovene M."/>
            <person name="Sanseverino W."/>
            <person name="Cavagnaro P."/>
            <person name="Yildiz M."/>
            <person name="Macko-Podgorni A."/>
            <person name="Moranska E."/>
            <person name="Grzebelus E."/>
            <person name="Grzebelus D."/>
            <person name="Ashrafi H."/>
            <person name="Zheng Z."/>
            <person name="Cheng S."/>
            <person name="Spooner D."/>
            <person name="Van Deynze A."/>
            <person name="Simon P."/>
        </authorList>
    </citation>
    <scope>NUCLEOTIDE SEQUENCE</scope>
    <source>
        <tissue evidence="2">Leaf</tissue>
    </source>
</reference>
<dbReference type="PANTHER" id="PTHR47212:SF4">
    <property type="entry name" value="ADHESIN-LIKE PROTEIN, PUTATIVE (DUF3741)-RELATED"/>
    <property type="match status" value="1"/>
</dbReference>
<dbReference type="InterPro" id="IPR022212">
    <property type="entry name" value="DUF3741"/>
</dbReference>
<name>A0AAF0WHZ0_DAUCS</name>
<keyword evidence="3" id="KW-1185">Reference proteome</keyword>
<evidence type="ECO:0000313" key="3">
    <source>
        <dbReference type="Proteomes" id="UP000077755"/>
    </source>
</evidence>
<dbReference type="Pfam" id="PF12552">
    <property type="entry name" value="DUF3741"/>
    <property type="match status" value="1"/>
</dbReference>
<dbReference type="Proteomes" id="UP000077755">
    <property type="component" value="Chromosome 2"/>
</dbReference>
<evidence type="ECO:0000313" key="2">
    <source>
        <dbReference type="EMBL" id="WOG90245.1"/>
    </source>
</evidence>
<reference evidence="2" key="2">
    <citation type="submission" date="2022-03" db="EMBL/GenBank/DDBJ databases">
        <title>Draft title - Genomic analysis of global carrot germplasm unveils the trajectory of domestication and the origin of high carotenoid orange carrot.</title>
        <authorList>
            <person name="Iorizzo M."/>
            <person name="Ellison S."/>
            <person name="Senalik D."/>
            <person name="Macko-Podgorni A."/>
            <person name="Grzebelus D."/>
            <person name="Bostan H."/>
            <person name="Rolling W."/>
            <person name="Curaba J."/>
            <person name="Simon P."/>
        </authorList>
    </citation>
    <scope>NUCLEOTIDE SEQUENCE</scope>
    <source>
        <tissue evidence="2">Leaf</tissue>
    </source>
</reference>